<dbReference type="WBParaSite" id="Pan_g9622.t1">
    <property type="protein sequence ID" value="Pan_g9622.t1"/>
    <property type="gene ID" value="Pan_g9622"/>
</dbReference>
<dbReference type="GO" id="GO:0034066">
    <property type="term" value="C:Ric1-Rgp1 guanyl-nucleotide exchange factor complex"/>
    <property type="evidence" value="ECO:0007669"/>
    <property type="project" value="InterPro"/>
</dbReference>
<sequence length="1347" mass="149032">MFLPSASDFRFCAPSTAEGATWVAGNREKTLFAVLSPEAVFIYHANPQVLLCTFRRENSEVEERGTFTKCIWRHDSAALCVLTSGLSVYIFALEVSEDTEPFNVTDRSADAEDDVQKLTQAFLLRQRIPTVSIYVTVLAKISSVATCAASLKDDLFLCLSDGWIHRITWNGEVRQDLSFNIRNVSISNDQINAKYSKIGGTSIYVTDIVYCPLVGGLAVVLSDGRAALLASQNYRFEIATIFGIWTSGLSDAVCVAANHKFRLLYFGCGNGDVAAYHLDDSNGAMVQTFRIKLSIKDGTEFLNRLGRVTQIQCLPQGSVFAVTWGHFSTSPVVASVSTSSTSSSTNGTTTTTVSTSTVLSEAETKYPPPVLALFSPFGAQWWCSLEDACDRLNTSSLTYSCVEWGAEGFQLWTAFPEGLALIHLSRALSVNQPSLECLDRIALLSAESVMLSPPRPKEKLATAPHCFWNTYSPPQEYISVNWPLKFAALDADCARTLVVAGNRGFAHLNLKTSKWRLFRNETQEQNFLVTGGVAVFQEHIIAVGSDLSKSEEAIYIYPMASQFDQATAFRHRISNRAMLINLRNDHMLTFDVASVMTIYVLRQIQRAGSSEMDCTIERCAEIRIHELLPHPTCVISMQLTSLNYHSEAAAFCHGMDSLLVNVSGHLLLLSPFHKETNDSTDEDLFQLHQPMLIASNVERVWIHSGNREVPHLNKALWINAGSKSMKVWLPLFHTDAYESGASKSSRSFISKRIMLPVELNLYPIAIDQDCLAGGVESLPLATSSPLFVHNVTRNSEVFVHRLLRQLLKRNLGVYALEIATSCRTLPYFSHILELLLHDVLDEEATSSEPIPDPLLPRVVAFIHEFPEYLETIVHCARKTELAFWNLLFSVSHHPRELFKMCLKEDQLDTATSCLIILQTMESTVASVQHATVLLEEALNKRRWLIARDIVRFLRSIEGSDLDETPDAMLYQKRAQSKAAKPKQIQIPSSPPDDYNLVFNSISVETQRPPPKLSLSAQSSSHSPNGPPPSLSLSGTQPMATIPGSPTSPGFESSFLSSFNAFNLSSGSTVNGTAAPSGRISIPAHLSAILDKHAELLVDDFALRDLGAFASHLDYDLSGFLRKKAGAFGCAPEEFPLALMKLHSQFKWPYPVVGDVIDKLIERITSGSVTPSASEDETATSPGPVTRRRSSSRPTFDWKVFEKLCAKSSAKATQQPTEPEVKYLMSQWLVKSDSLEWIYMLSLMHRDLSTLHGLIEGNLVDKRRVTAFLRKVTEGSKVLLAWARENCRAYVSIIKLFANFLEHANDQQRIRRFTAAAGKDSLASGVSSSSESSLANGIPYTNGTVPRQ</sequence>
<feature type="region of interest" description="Disordered" evidence="4">
    <location>
        <begin position="1321"/>
        <end position="1347"/>
    </location>
</feature>
<dbReference type="InterPro" id="IPR036322">
    <property type="entry name" value="WD40_repeat_dom_sf"/>
</dbReference>
<evidence type="ECO:0000256" key="4">
    <source>
        <dbReference type="SAM" id="MobiDB-lite"/>
    </source>
</evidence>
<name>A0A7E4WDB3_PANRE</name>
<keyword evidence="6" id="KW-1185">Reference proteome</keyword>
<evidence type="ECO:0000256" key="3">
    <source>
        <dbReference type="ARBA" id="ARBA00029879"/>
    </source>
</evidence>
<dbReference type="SUPFAM" id="SSF50978">
    <property type="entry name" value="WD40 repeat-like"/>
    <property type="match status" value="1"/>
</dbReference>
<protein>
    <recommendedName>
        <fullName evidence="3">Protein RIC1 homolog</fullName>
    </recommendedName>
</protein>
<feature type="compositionally biased region" description="Low complexity" evidence="4">
    <location>
        <begin position="1321"/>
        <end position="1332"/>
    </location>
</feature>
<dbReference type="GO" id="GO:0000139">
    <property type="term" value="C:Golgi membrane"/>
    <property type="evidence" value="ECO:0007669"/>
    <property type="project" value="TreeGrafter"/>
</dbReference>
<evidence type="ECO:0000313" key="6">
    <source>
        <dbReference type="Proteomes" id="UP000492821"/>
    </source>
</evidence>
<evidence type="ECO:0000313" key="7">
    <source>
        <dbReference type="WBParaSite" id="Pan_g9622.t1"/>
    </source>
</evidence>
<feature type="compositionally biased region" description="Polar residues" evidence="4">
    <location>
        <begin position="1338"/>
        <end position="1347"/>
    </location>
</feature>
<dbReference type="InterPro" id="IPR009771">
    <property type="entry name" value="RIC1_C"/>
</dbReference>
<reference evidence="6" key="1">
    <citation type="journal article" date="2013" name="Genetics">
        <title>The draft genome and transcriptome of Panagrellus redivivus are shaped by the harsh demands of a free-living lifestyle.</title>
        <authorList>
            <person name="Srinivasan J."/>
            <person name="Dillman A.R."/>
            <person name="Macchietto M.G."/>
            <person name="Heikkinen L."/>
            <person name="Lakso M."/>
            <person name="Fracchia K.M."/>
            <person name="Antoshechkin I."/>
            <person name="Mortazavi A."/>
            <person name="Wong G."/>
            <person name="Sternberg P.W."/>
        </authorList>
    </citation>
    <scope>NUCLEOTIDE SEQUENCE [LARGE SCALE GENOMIC DNA]</scope>
    <source>
        <strain evidence="6">MT8872</strain>
    </source>
</reference>
<reference evidence="7" key="2">
    <citation type="submission" date="2020-10" db="UniProtKB">
        <authorList>
            <consortium name="WormBaseParasite"/>
        </authorList>
    </citation>
    <scope>IDENTIFICATION</scope>
</reference>
<dbReference type="GO" id="GO:0042147">
    <property type="term" value="P:retrograde transport, endosome to Golgi"/>
    <property type="evidence" value="ECO:0007669"/>
    <property type="project" value="TreeGrafter"/>
</dbReference>
<organism evidence="6 7">
    <name type="scientific">Panagrellus redivivus</name>
    <name type="common">Microworm</name>
    <dbReference type="NCBI Taxonomy" id="6233"/>
    <lineage>
        <taxon>Eukaryota</taxon>
        <taxon>Metazoa</taxon>
        <taxon>Ecdysozoa</taxon>
        <taxon>Nematoda</taxon>
        <taxon>Chromadorea</taxon>
        <taxon>Rhabditida</taxon>
        <taxon>Tylenchina</taxon>
        <taxon>Panagrolaimomorpha</taxon>
        <taxon>Panagrolaimoidea</taxon>
        <taxon>Panagrolaimidae</taxon>
        <taxon>Panagrellus</taxon>
    </lineage>
</organism>
<comment type="subcellular location">
    <subcellularLocation>
        <location evidence="1">Membrane</location>
    </subcellularLocation>
</comment>
<dbReference type="InterPro" id="IPR040096">
    <property type="entry name" value="Ric1"/>
</dbReference>
<feature type="region of interest" description="Disordered" evidence="4">
    <location>
        <begin position="1006"/>
        <end position="1047"/>
    </location>
</feature>
<feature type="domain" description="RIC1 C-terminal alpha solenoid region" evidence="5">
    <location>
        <begin position="800"/>
        <end position="959"/>
    </location>
</feature>
<evidence type="ECO:0000256" key="2">
    <source>
        <dbReference type="ARBA" id="ARBA00023136"/>
    </source>
</evidence>
<evidence type="ECO:0000259" key="5">
    <source>
        <dbReference type="Pfam" id="PF07064"/>
    </source>
</evidence>
<dbReference type="PANTHER" id="PTHR22746:SF10">
    <property type="entry name" value="GUANINE NUCLEOTIDE EXCHANGE FACTOR SUBUNIT RIC1"/>
    <property type="match status" value="1"/>
</dbReference>
<feature type="region of interest" description="Disordered" evidence="4">
    <location>
        <begin position="1167"/>
        <end position="1193"/>
    </location>
</feature>
<dbReference type="GO" id="GO:0006886">
    <property type="term" value="P:intracellular protein transport"/>
    <property type="evidence" value="ECO:0007669"/>
    <property type="project" value="InterPro"/>
</dbReference>
<accession>A0A7E4WDB3</accession>
<keyword evidence="2" id="KW-0472">Membrane</keyword>
<feature type="compositionally biased region" description="Low complexity" evidence="4">
    <location>
        <begin position="1012"/>
        <end position="1023"/>
    </location>
</feature>
<proteinExistence type="predicted"/>
<dbReference type="Pfam" id="PF25440">
    <property type="entry name" value="Beta-prop_RIC1_2nd"/>
    <property type="match status" value="1"/>
</dbReference>
<dbReference type="Pfam" id="PF07064">
    <property type="entry name" value="RIC1"/>
    <property type="match status" value="1"/>
</dbReference>
<dbReference type="GO" id="GO:0005829">
    <property type="term" value="C:cytosol"/>
    <property type="evidence" value="ECO:0007669"/>
    <property type="project" value="TreeGrafter"/>
</dbReference>
<evidence type="ECO:0000256" key="1">
    <source>
        <dbReference type="ARBA" id="ARBA00004370"/>
    </source>
</evidence>
<dbReference type="Proteomes" id="UP000492821">
    <property type="component" value="Unassembled WGS sequence"/>
</dbReference>
<feature type="compositionally biased region" description="Polar residues" evidence="4">
    <location>
        <begin position="1035"/>
        <end position="1047"/>
    </location>
</feature>
<dbReference type="PANTHER" id="PTHR22746">
    <property type="entry name" value="RAB6A-GEF COMPLEX PARTNER PROTEIN 1"/>
    <property type="match status" value="1"/>
</dbReference>